<protein>
    <submittedName>
        <fullName evidence="2">AAA family ATPase</fullName>
    </submittedName>
</protein>
<dbReference type="InterPro" id="IPR038727">
    <property type="entry name" value="NadR/Ttd14_AAA_dom"/>
</dbReference>
<dbReference type="SUPFAM" id="SSF52540">
    <property type="entry name" value="P-loop containing nucleoside triphosphate hydrolases"/>
    <property type="match status" value="1"/>
</dbReference>
<sequence>MRSADRYVVITGGPGSGKSSLLDTLRRAGFPCVEEAGRQIIRDQTAIGGRGLHTGDARLFAELMLAWEIRSHRQAGAYDGTVFFDRGIPDVVGYHLLHGWDVPPHVSAAADLFRYHPRVFVAPPWPEIYVNDGERGQDFAEAVRTHDAMVAAYTRHGYRPITLPKADPAGRLEFVRRHLV</sequence>
<accession>A0ABW3YNC8</accession>
<evidence type="ECO:0000313" key="2">
    <source>
        <dbReference type="EMBL" id="MFD1325378.1"/>
    </source>
</evidence>
<comment type="caution">
    <text evidence="2">The sequence shown here is derived from an EMBL/GenBank/DDBJ whole genome shotgun (WGS) entry which is preliminary data.</text>
</comment>
<dbReference type="RefSeq" id="WP_377577616.1">
    <property type="nucleotide sequence ID" value="NZ_JBHTMP010000076.1"/>
</dbReference>
<dbReference type="EMBL" id="JBHTMP010000076">
    <property type="protein sequence ID" value="MFD1325378.1"/>
    <property type="molecule type" value="Genomic_DNA"/>
</dbReference>
<reference evidence="3" key="1">
    <citation type="journal article" date="2019" name="Int. J. Syst. Evol. Microbiol.">
        <title>The Global Catalogue of Microorganisms (GCM) 10K type strain sequencing project: providing services to taxonomists for standard genome sequencing and annotation.</title>
        <authorList>
            <consortium name="The Broad Institute Genomics Platform"/>
            <consortium name="The Broad Institute Genome Sequencing Center for Infectious Disease"/>
            <person name="Wu L."/>
            <person name="Ma J."/>
        </authorList>
    </citation>
    <scope>NUCLEOTIDE SEQUENCE [LARGE SCALE GENOMIC DNA]</scope>
    <source>
        <strain evidence="3">JCM 31037</strain>
    </source>
</reference>
<keyword evidence="3" id="KW-1185">Reference proteome</keyword>
<dbReference type="Gene3D" id="3.40.50.300">
    <property type="entry name" value="P-loop containing nucleotide triphosphate hydrolases"/>
    <property type="match status" value="1"/>
</dbReference>
<name>A0ABW3YNC8_9ACTN</name>
<dbReference type="InterPro" id="IPR027417">
    <property type="entry name" value="P-loop_NTPase"/>
</dbReference>
<gene>
    <name evidence="2" type="ORF">ACFQ4H_30270</name>
</gene>
<organism evidence="2 3">
    <name type="scientific">Micromonospora sonneratiae</name>
    <dbReference type="NCBI Taxonomy" id="1184706"/>
    <lineage>
        <taxon>Bacteria</taxon>
        <taxon>Bacillati</taxon>
        <taxon>Actinomycetota</taxon>
        <taxon>Actinomycetes</taxon>
        <taxon>Micromonosporales</taxon>
        <taxon>Micromonosporaceae</taxon>
        <taxon>Micromonospora</taxon>
    </lineage>
</organism>
<evidence type="ECO:0000259" key="1">
    <source>
        <dbReference type="Pfam" id="PF13521"/>
    </source>
</evidence>
<dbReference type="Pfam" id="PF13521">
    <property type="entry name" value="AAA_28"/>
    <property type="match status" value="1"/>
</dbReference>
<proteinExistence type="predicted"/>
<evidence type="ECO:0000313" key="3">
    <source>
        <dbReference type="Proteomes" id="UP001597260"/>
    </source>
</evidence>
<feature type="domain" description="NadR/Ttd14 AAA" evidence="1">
    <location>
        <begin position="8"/>
        <end position="168"/>
    </location>
</feature>
<dbReference type="Proteomes" id="UP001597260">
    <property type="component" value="Unassembled WGS sequence"/>
</dbReference>